<dbReference type="Gene3D" id="3.80.10.10">
    <property type="entry name" value="Ribonuclease Inhibitor"/>
    <property type="match status" value="1"/>
</dbReference>
<organism evidence="1 2">
    <name type="scientific">Anaeromyces robustus</name>
    <dbReference type="NCBI Taxonomy" id="1754192"/>
    <lineage>
        <taxon>Eukaryota</taxon>
        <taxon>Fungi</taxon>
        <taxon>Fungi incertae sedis</taxon>
        <taxon>Chytridiomycota</taxon>
        <taxon>Chytridiomycota incertae sedis</taxon>
        <taxon>Neocallimastigomycetes</taxon>
        <taxon>Neocallimastigales</taxon>
        <taxon>Neocallimastigaceae</taxon>
        <taxon>Anaeromyces</taxon>
    </lineage>
</organism>
<dbReference type="Proteomes" id="UP000193944">
    <property type="component" value="Unassembled WGS sequence"/>
</dbReference>
<proteinExistence type="predicted"/>
<comment type="caution">
    <text evidence="1">The sequence shown here is derived from an EMBL/GenBank/DDBJ whole genome shotgun (WGS) entry which is preliminary data.</text>
</comment>
<gene>
    <name evidence="1" type="ORF">BCR32DRAFT_290416</name>
</gene>
<dbReference type="OrthoDB" id="1394818at2759"/>
<dbReference type="AlphaFoldDB" id="A0A1Y1XJA2"/>
<sequence>MKLLKFVPYFGSLYSFLFGKDYGYIGDCKEITNNILPDKDRYCEENSDGRVTNLSLYLINEIEKEKIDKIMSFDTIETLYISDDSEHSQGLPSNIGNLKNLKELTIWGIESFNEKDILNLPISIEKLSLGGAHLTQEDINGLEKLKNLQFLSLSDVEEGLDFKSVENLENLKELDINLYDKEKSTSLYYLKHFKNIETLFISKNKLSKKDLENIVLLQNLKELVNMHY</sequence>
<dbReference type="EMBL" id="MCFG01000029">
    <property type="protein sequence ID" value="ORX85840.1"/>
    <property type="molecule type" value="Genomic_DNA"/>
</dbReference>
<reference evidence="1 2" key="2">
    <citation type="submission" date="2016-08" db="EMBL/GenBank/DDBJ databases">
        <title>Pervasive Adenine N6-methylation of Active Genes in Fungi.</title>
        <authorList>
            <consortium name="DOE Joint Genome Institute"/>
            <person name="Mondo S.J."/>
            <person name="Dannebaum R.O."/>
            <person name="Kuo R.C."/>
            <person name="Labutti K."/>
            <person name="Haridas S."/>
            <person name="Kuo A."/>
            <person name="Salamov A."/>
            <person name="Ahrendt S.R."/>
            <person name="Lipzen A."/>
            <person name="Sullivan W."/>
            <person name="Andreopoulos W.B."/>
            <person name="Clum A."/>
            <person name="Lindquist E."/>
            <person name="Daum C."/>
            <person name="Ramamoorthy G.K."/>
            <person name="Gryganskyi A."/>
            <person name="Culley D."/>
            <person name="Magnuson J.K."/>
            <person name="James T.Y."/>
            <person name="O'Malley M.A."/>
            <person name="Stajich J.E."/>
            <person name="Spatafora J.W."/>
            <person name="Visel A."/>
            <person name="Grigoriev I.V."/>
        </authorList>
    </citation>
    <scope>NUCLEOTIDE SEQUENCE [LARGE SCALE GENOMIC DNA]</scope>
    <source>
        <strain evidence="1 2">S4</strain>
    </source>
</reference>
<dbReference type="STRING" id="1754192.A0A1Y1XJA2"/>
<keyword evidence="2" id="KW-1185">Reference proteome</keyword>
<evidence type="ECO:0000313" key="1">
    <source>
        <dbReference type="EMBL" id="ORX85840.1"/>
    </source>
</evidence>
<accession>A0A1Y1XJA2</accession>
<evidence type="ECO:0008006" key="3">
    <source>
        <dbReference type="Google" id="ProtNLM"/>
    </source>
</evidence>
<name>A0A1Y1XJA2_9FUNG</name>
<protein>
    <recommendedName>
        <fullName evidence="3">L domain-like protein</fullName>
    </recommendedName>
</protein>
<dbReference type="InterPro" id="IPR032675">
    <property type="entry name" value="LRR_dom_sf"/>
</dbReference>
<dbReference type="SUPFAM" id="SSF52047">
    <property type="entry name" value="RNI-like"/>
    <property type="match status" value="1"/>
</dbReference>
<evidence type="ECO:0000313" key="2">
    <source>
        <dbReference type="Proteomes" id="UP000193944"/>
    </source>
</evidence>
<reference evidence="1 2" key="1">
    <citation type="submission" date="2016-08" db="EMBL/GenBank/DDBJ databases">
        <title>A Parts List for Fungal Cellulosomes Revealed by Comparative Genomics.</title>
        <authorList>
            <consortium name="DOE Joint Genome Institute"/>
            <person name="Haitjema C.H."/>
            <person name="Gilmore S.P."/>
            <person name="Henske J.K."/>
            <person name="Solomon K.V."/>
            <person name="De Groot R."/>
            <person name="Kuo A."/>
            <person name="Mondo S.J."/>
            <person name="Salamov A.A."/>
            <person name="Labutti K."/>
            <person name="Zhao Z."/>
            <person name="Chiniquy J."/>
            <person name="Barry K."/>
            <person name="Brewer H.M."/>
            <person name="Purvine S.O."/>
            <person name="Wright A.T."/>
            <person name="Boxma B."/>
            <person name="Van Alen T."/>
            <person name="Hackstein J.H."/>
            <person name="Baker S.E."/>
            <person name="Grigoriev I.V."/>
            <person name="O'Malley M.A."/>
        </authorList>
    </citation>
    <scope>NUCLEOTIDE SEQUENCE [LARGE SCALE GENOMIC DNA]</scope>
    <source>
        <strain evidence="1 2">S4</strain>
    </source>
</reference>